<dbReference type="EMBL" id="AFBP01000075">
    <property type="protein sequence ID" value="EGG52114.1"/>
    <property type="molecule type" value="Genomic_DNA"/>
</dbReference>
<organism evidence="1 2">
    <name type="scientific">Parasutterella excrementihominis YIT 11859</name>
    <dbReference type="NCBI Taxonomy" id="762966"/>
    <lineage>
        <taxon>Bacteria</taxon>
        <taxon>Pseudomonadati</taxon>
        <taxon>Pseudomonadota</taxon>
        <taxon>Betaproteobacteria</taxon>
        <taxon>Burkholderiales</taxon>
        <taxon>Sutterellaceae</taxon>
        <taxon>Parasutterella</taxon>
    </lineage>
</organism>
<dbReference type="AlphaFoldDB" id="F3QMB5"/>
<name>F3QMB5_9BURK</name>
<protein>
    <submittedName>
        <fullName evidence="1">Uncharacterized protein</fullName>
    </submittedName>
</protein>
<evidence type="ECO:0000313" key="2">
    <source>
        <dbReference type="Proteomes" id="UP000005156"/>
    </source>
</evidence>
<keyword evidence="2" id="KW-1185">Reference proteome</keyword>
<comment type="caution">
    <text evidence="1">The sequence shown here is derived from an EMBL/GenBank/DDBJ whole genome shotgun (WGS) entry which is preliminary data.</text>
</comment>
<reference evidence="1 2" key="1">
    <citation type="submission" date="2011-02" db="EMBL/GenBank/DDBJ databases">
        <authorList>
            <person name="Weinstock G."/>
            <person name="Sodergren E."/>
            <person name="Clifton S."/>
            <person name="Fulton L."/>
            <person name="Fulton B."/>
            <person name="Courtney L."/>
            <person name="Fronick C."/>
            <person name="Harrison M."/>
            <person name="Strong C."/>
            <person name="Farmer C."/>
            <person name="Delahaunty K."/>
            <person name="Markovic C."/>
            <person name="Hall O."/>
            <person name="Minx P."/>
            <person name="Tomlinson C."/>
            <person name="Mitreva M."/>
            <person name="Hou S."/>
            <person name="Chen J."/>
            <person name="Wollam A."/>
            <person name="Pepin K.H."/>
            <person name="Johnson M."/>
            <person name="Bhonagiri V."/>
            <person name="Zhang X."/>
            <person name="Suruliraj S."/>
            <person name="Warren W."/>
            <person name="Chinwalla A."/>
            <person name="Mardis E.R."/>
            <person name="Wilson R.K."/>
        </authorList>
    </citation>
    <scope>NUCLEOTIDE SEQUENCE [LARGE SCALE GENOMIC DNA]</scope>
    <source>
        <strain evidence="1 2">YIT 11859</strain>
    </source>
</reference>
<dbReference type="Proteomes" id="UP000005156">
    <property type="component" value="Unassembled WGS sequence"/>
</dbReference>
<evidence type="ECO:0000313" key="1">
    <source>
        <dbReference type="EMBL" id="EGG52114.1"/>
    </source>
</evidence>
<sequence length="48" mass="5298">MDRRDSAAIFRFSALTVPFFNTGVEVKAKAKVLDVLHLTGRTASTDPF</sequence>
<dbReference type="HOGENOM" id="CLU_3155867_0_0_4"/>
<proteinExistence type="predicted"/>
<accession>F3QMB5</accession>
<gene>
    <name evidence="1" type="ORF">HMPREF9439_02153</name>
</gene>